<evidence type="ECO:0000313" key="2">
    <source>
        <dbReference type="EMBL" id="TFB33556.1"/>
    </source>
</evidence>
<evidence type="ECO:0000313" key="1">
    <source>
        <dbReference type="EMBL" id="RLJ77216.1"/>
    </source>
</evidence>
<sequence>MKKRIILQPQMIKIVSSFLGILTLLFCINACRKTSSDSANEYGKNDFVTKTHTIDYNANVTDSILHFKIKIYEKNANSKQIDETFDVDIRKNSFNKNIANILKEKSRKDEYNKLNSEEVRAICNAIKEMITSIIKPLSPDEIKSPKIQGLYLSLSFVRRLLNNESGLPINLADNMLPKKVLSSNGNPFDAPSQIPHLYEQDVYEGTTIGLSPFILNEDIIVNKEALLLVISQDIVSMNEDNKGLYVFQEVLNNILQPTFTLKDFLKEIDTYRALHPELIDNIGGWWPSGSDHGCCGNYVGACKFWHPICYIHDKICKRCTPKWFCLGGCIPDKNSIEFGPQPFTLIEDLSTEPEQPGESAVLTIPVPLPDVIYYTTDLTIIGTGSVPYHATTIFYNPLDKKYYSDAAFQNLLQSAYYILPNDYSSGKYYSIFDGKVVLIDYASNN</sequence>
<dbReference type="RefSeq" id="WP_121283984.1">
    <property type="nucleotide sequence ID" value="NZ_RCCK01000011.1"/>
</dbReference>
<protein>
    <submittedName>
        <fullName evidence="1">Uncharacterized protein</fullName>
    </submittedName>
</protein>
<dbReference type="Proteomes" id="UP000297429">
    <property type="component" value="Unassembled WGS sequence"/>
</dbReference>
<dbReference type="OrthoDB" id="1448085at2"/>
<organism evidence="1 3">
    <name type="scientific">Pedobacter alluvionis</name>
    <dbReference type="NCBI Taxonomy" id="475253"/>
    <lineage>
        <taxon>Bacteria</taxon>
        <taxon>Pseudomonadati</taxon>
        <taxon>Bacteroidota</taxon>
        <taxon>Sphingobacteriia</taxon>
        <taxon>Sphingobacteriales</taxon>
        <taxon>Sphingobacteriaceae</taxon>
        <taxon>Pedobacter</taxon>
    </lineage>
</organism>
<gene>
    <name evidence="1" type="ORF">BCL90_2295</name>
    <name evidence="2" type="ORF">E3V97_05775</name>
</gene>
<dbReference type="AlphaFoldDB" id="A0A497Y5G9"/>
<reference evidence="1 3" key="1">
    <citation type="submission" date="2018-10" db="EMBL/GenBank/DDBJ databases">
        <title>Genomic Encyclopedia of Archaeal and Bacterial Type Strains, Phase II (KMG-II): from individual species to whole genera.</title>
        <authorList>
            <person name="Goeker M."/>
        </authorList>
    </citation>
    <scope>NUCLEOTIDE SEQUENCE [LARGE SCALE GENOMIC DNA]</scope>
    <source>
        <strain evidence="1 3">DSM 19624</strain>
    </source>
</reference>
<dbReference type="EMBL" id="RCCK01000011">
    <property type="protein sequence ID" value="RLJ77216.1"/>
    <property type="molecule type" value="Genomic_DNA"/>
</dbReference>
<dbReference type="Proteomes" id="UP000273898">
    <property type="component" value="Unassembled WGS sequence"/>
</dbReference>
<evidence type="ECO:0000313" key="4">
    <source>
        <dbReference type="Proteomes" id="UP000297429"/>
    </source>
</evidence>
<evidence type="ECO:0000313" key="3">
    <source>
        <dbReference type="Proteomes" id="UP000273898"/>
    </source>
</evidence>
<keyword evidence="4" id="KW-1185">Reference proteome</keyword>
<comment type="caution">
    <text evidence="1">The sequence shown here is derived from an EMBL/GenBank/DDBJ whole genome shotgun (WGS) entry which is preliminary data.</text>
</comment>
<dbReference type="EMBL" id="SOPX01000001">
    <property type="protein sequence ID" value="TFB33556.1"/>
    <property type="molecule type" value="Genomic_DNA"/>
</dbReference>
<name>A0A497Y5G9_9SPHI</name>
<proteinExistence type="predicted"/>
<accession>A0A497Y5G9</accession>
<reference evidence="2 4" key="2">
    <citation type="submission" date="2019-03" db="EMBL/GenBank/DDBJ databases">
        <authorList>
            <person name="He R.-H."/>
        </authorList>
    </citation>
    <scope>NUCLEOTIDE SEQUENCE [LARGE SCALE GENOMIC DNA]</scope>
    <source>
        <strain evidence="2 4">DSM 19624</strain>
    </source>
</reference>